<proteinExistence type="predicted"/>
<dbReference type="PANTHER" id="PTHR23150:SF36">
    <property type="entry name" value="HERCYNINE OXYGENASE"/>
    <property type="match status" value="1"/>
</dbReference>
<dbReference type="InterPro" id="IPR042095">
    <property type="entry name" value="SUMF_sf"/>
</dbReference>
<dbReference type="Pfam" id="PF03781">
    <property type="entry name" value="FGE-sulfatase"/>
    <property type="match status" value="1"/>
</dbReference>
<dbReference type="PANTHER" id="PTHR23150">
    <property type="entry name" value="SULFATASE MODIFYING FACTOR 1, 2"/>
    <property type="match status" value="1"/>
</dbReference>
<dbReference type="InterPro" id="IPR051043">
    <property type="entry name" value="Sulfatase_Mod_Factor_Kinase"/>
</dbReference>
<evidence type="ECO:0000259" key="1">
    <source>
        <dbReference type="Pfam" id="PF03781"/>
    </source>
</evidence>
<protein>
    <recommendedName>
        <fullName evidence="1">Sulfatase-modifying factor enzyme-like domain-containing protein</fullName>
    </recommendedName>
</protein>
<dbReference type="InterPro" id="IPR005532">
    <property type="entry name" value="SUMF_dom"/>
</dbReference>
<dbReference type="Gene3D" id="3.90.1580.10">
    <property type="entry name" value="paralog of FGE (formylglycine-generating enzyme)"/>
    <property type="match status" value="1"/>
</dbReference>
<dbReference type="EMBL" id="UINC01133812">
    <property type="protein sequence ID" value="SVD16959.1"/>
    <property type="molecule type" value="Genomic_DNA"/>
</dbReference>
<feature type="non-terminal residue" evidence="2">
    <location>
        <position position="305"/>
    </location>
</feature>
<feature type="non-terminal residue" evidence="2">
    <location>
        <position position="1"/>
    </location>
</feature>
<gene>
    <name evidence="2" type="ORF">METZ01_LOCUS369813</name>
</gene>
<dbReference type="NCBIfam" id="TIGR03440">
    <property type="entry name" value="egtB_TIGR03440"/>
    <property type="match status" value="1"/>
</dbReference>
<dbReference type="SUPFAM" id="SSF56436">
    <property type="entry name" value="C-type lectin-like"/>
    <property type="match status" value="1"/>
</dbReference>
<name>A0A382T466_9ZZZZ</name>
<reference evidence="2" key="1">
    <citation type="submission" date="2018-05" db="EMBL/GenBank/DDBJ databases">
        <authorList>
            <person name="Lanie J.A."/>
            <person name="Ng W.-L."/>
            <person name="Kazmierczak K.M."/>
            <person name="Andrzejewski T.M."/>
            <person name="Davidsen T.M."/>
            <person name="Wayne K.J."/>
            <person name="Tettelin H."/>
            <person name="Glass J.I."/>
            <person name="Rusch D."/>
            <person name="Podicherti R."/>
            <person name="Tsui H.-C.T."/>
            <person name="Winkler M.E."/>
        </authorList>
    </citation>
    <scope>NUCLEOTIDE SEQUENCE</scope>
</reference>
<dbReference type="InterPro" id="IPR017806">
    <property type="entry name" value="EgtB"/>
</dbReference>
<accession>A0A382T466</accession>
<evidence type="ECO:0000313" key="2">
    <source>
        <dbReference type="EMBL" id="SVD16959.1"/>
    </source>
</evidence>
<sequence>PRFEVLFNSSYNGVGQAYPRPKRGSLSRPTVQEVVDYRSAVDVQMTELLSTEVSEEIRFRVELGLNHEQQHQELLLTDVKYNLGNNPLKPAYLSVSLPAAKTAVPAHWQEFTGGLVEIGVSDCNTFVFDNETPRHKVFLEPFKLATRSVTNGEYLAFMEDGGYERHDLWLSDGWTHLSSLAERWNCPQYWHKEGNRWLEYTLAGECYIDLNAPVCHISGYEADAFARWSGARLPSEAEWETASTSASVSGNFVESKMYHPHVQSGEGLIGMFGDVWEWTSSGYGPYPGFRAFAGALGEYNGKFMA</sequence>
<dbReference type="GO" id="GO:0052699">
    <property type="term" value="P:ergothioneine biosynthetic process"/>
    <property type="evidence" value="ECO:0007669"/>
    <property type="project" value="InterPro"/>
</dbReference>
<organism evidence="2">
    <name type="scientific">marine metagenome</name>
    <dbReference type="NCBI Taxonomy" id="408172"/>
    <lineage>
        <taxon>unclassified sequences</taxon>
        <taxon>metagenomes</taxon>
        <taxon>ecological metagenomes</taxon>
    </lineage>
</organism>
<dbReference type="InterPro" id="IPR016187">
    <property type="entry name" value="CTDL_fold"/>
</dbReference>
<dbReference type="AlphaFoldDB" id="A0A382T466"/>
<feature type="domain" description="Sulfatase-modifying factor enzyme-like" evidence="1">
    <location>
        <begin position="112"/>
        <end position="248"/>
    </location>
</feature>